<sequence>MLSWNFWVVENNFLSATKNEKLMKALDDQKEGKNLLQASQNIVYLTNEDKASNVLLEQYRNGQLNESQKQDLANVLNQYGYELQTVYGFTEQEATVAIQNLVKGGAFVASAADAKTYNEALSYLKMYSVQSGQAAVGVDALIALPGAPGSIIRGTFVTGGAYQTGTGIGQVIDGKYAEGGKNIALGSLAVFGGVAGSKVVDKPGGGIISPESSIWQTGKIGNSFTKSEGSLTGAVTKLEAGMTQENIRSLNRENESAQMLSKSGFYVEQNPKVAGDKKPDYRINGEIFDNYAPKSSSVRNVWSGIKEKIDKGQTENVVINISDTKVSVPALQQQLTNWPIMGLDKVIVVDKSGNVIRIK</sequence>
<protein>
    <recommendedName>
        <fullName evidence="1">tRNA nuclease CdiA C-terminal domain-containing protein</fullName>
    </recommendedName>
</protein>
<dbReference type="InterPro" id="IPR033806">
    <property type="entry name" value="CDI_toxin_Bp1026b-like"/>
</dbReference>
<accession>A0A380QD54</accession>
<name>A0A380QD54_YERPU</name>
<evidence type="ECO:0000313" key="3">
    <source>
        <dbReference type="Proteomes" id="UP000255087"/>
    </source>
</evidence>
<dbReference type="Proteomes" id="UP000255087">
    <property type="component" value="Unassembled WGS sequence"/>
</dbReference>
<evidence type="ECO:0000259" key="1">
    <source>
        <dbReference type="Pfam" id="PF18451"/>
    </source>
</evidence>
<feature type="domain" description="tRNA nuclease CdiA C-terminal" evidence="1">
    <location>
        <begin position="277"/>
        <end position="355"/>
    </location>
</feature>
<dbReference type="GO" id="GO:0004549">
    <property type="term" value="F:tRNA-specific ribonuclease activity"/>
    <property type="evidence" value="ECO:0007669"/>
    <property type="project" value="InterPro"/>
</dbReference>
<gene>
    <name evidence="2" type="ORF">NCTC8580_04075</name>
</gene>
<dbReference type="Pfam" id="PF18451">
    <property type="entry name" value="CdiA_C"/>
    <property type="match status" value="1"/>
</dbReference>
<dbReference type="AlphaFoldDB" id="A0A380QD54"/>
<proteinExistence type="predicted"/>
<dbReference type="CDD" id="cd13442">
    <property type="entry name" value="CDI_toxin_Bp1026b-like"/>
    <property type="match status" value="1"/>
</dbReference>
<evidence type="ECO:0000313" key="2">
    <source>
        <dbReference type="EMBL" id="SUP86153.1"/>
    </source>
</evidence>
<organism evidence="2 3">
    <name type="scientific">Yersinia pseudotuberculosis</name>
    <dbReference type="NCBI Taxonomy" id="633"/>
    <lineage>
        <taxon>Bacteria</taxon>
        <taxon>Pseudomonadati</taxon>
        <taxon>Pseudomonadota</taxon>
        <taxon>Gammaproteobacteria</taxon>
        <taxon>Enterobacterales</taxon>
        <taxon>Yersiniaceae</taxon>
        <taxon>Yersinia</taxon>
    </lineage>
</organism>
<reference evidence="2 3" key="1">
    <citation type="submission" date="2018-06" db="EMBL/GenBank/DDBJ databases">
        <authorList>
            <consortium name="Pathogen Informatics"/>
            <person name="Doyle S."/>
        </authorList>
    </citation>
    <scope>NUCLEOTIDE SEQUENCE [LARGE SCALE GENOMIC DNA]</scope>
    <source>
        <strain evidence="2 3">NCTC8580</strain>
    </source>
</reference>
<dbReference type="EMBL" id="UHJC01000001">
    <property type="protein sequence ID" value="SUP86153.1"/>
    <property type="molecule type" value="Genomic_DNA"/>
</dbReference>
<dbReference type="InterPro" id="IPR040559">
    <property type="entry name" value="CdiA_C"/>
</dbReference>
<dbReference type="Gene3D" id="3.40.1350.120">
    <property type="match status" value="1"/>
</dbReference>